<dbReference type="Pfam" id="PF25597">
    <property type="entry name" value="SH3_retrovirus"/>
    <property type="match status" value="1"/>
</dbReference>
<evidence type="ECO:0000313" key="4">
    <source>
        <dbReference type="Proteomes" id="UP000765509"/>
    </source>
</evidence>
<proteinExistence type="predicted"/>
<comment type="caution">
    <text evidence="3">The sequence shown here is derived from an EMBL/GenBank/DDBJ whole genome shotgun (WGS) entry which is preliminary data.</text>
</comment>
<dbReference type="Proteomes" id="UP000765509">
    <property type="component" value="Unassembled WGS sequence"/>
</dbReference>
<reference evidence="3" key="1">
    <citation type="submission" date="2021-03" db="EMBL/GenBank/DDBJ databases">
        <title>Draft genome sequence of rust myrtle Austropuccinia psidii MF-1, a brazilian biotype.</title>
        <authorList>
            <person name="Quecine M.C."/>
            <person name="Pachon D.M.R."/>
            <person name="Bonatelli M.L."/>
            <person name="Correr F.H."/>
            <person name="Franceschini L.M."/>
            <person name="Leite T.F."/>
            <person name="Margarido G.R.A."/>
            <person name="Almeida C.A."/>
            <person name="Ferrarezi J.A."/>
            <person name="Labate C.A."/>
        </authorList>
    </citation>
    <scope>NUCLEOTIDE SEQUENCE</scope>
    <source>
        <strain evidence="3">MF-1</strain>
    </source>
</reference>
<feature type="compositionally biased region" description="Polar residues" evidence="1">
    <location>
        <begin position="136"/>
        <end position="150"/>
    </location>
</feature>
<evidence type="ECO:0000256" key="1">
    <source>
        <dbReference type="SAM" id="MobiDB-lite"/>
    </source>
</evidence>
<gene>
    <name evidence="3" type="ORF">O181_000462</name>
</gene>
<accession>A0A9Q3B8Q2</accession>
<evidence type="ECO:0000313" key="3">
    <source>
        <dbReference type="EMBL" id="MBW0460747.1"/>
    </source>
</evidence>
<dbReference type="InterPro" id="IPR057670">
    <property type="entry name" value="SH3_retrovirus"/>
</dbReference>
<dbReference type="OrthoDB" id="2802215at2759"/>
<dbReference type="AlphaFoldDB" id="A0A9Q3B8Q2"/>
<feature type="region of interest" description="Disordered" evidence="1">
    <location>
        <begin position="136"/>
        <end position="174"/>
    </location>
</feature>
<feature type="domain" description="Retroviral polymerase SH3-like" evidence="2">
    <location>
        <begin position="47"/>
        <end position="106"/>
    </location>
</feature>
<protein>
    <recommendedName>
        <fullName evidence="2">Retroviral polymerase SH3-like domain-containing protein</fullName>
    </recommendedName>
</protein>
<organism evidence="3 4">
    <name type="scientific">Austropuccinia psidii MF-1</name>
    <dbReference type="NCBI Taxonomy" id="1389203"/>
    <lineage>
        <taxon>Eukaryota</taxon>
        <taxon>Fungi</taxon>
        <taxon>Dikarya</taxon>
        <taxon>Basidiomycota</taxon>
        <taxon>Pucciniomycotina</taxon>
        <taxon>Pucciniomycetes</taxon>
        <taxon>Pucciniales</taxon>
        <taxon>Sphaerophragmiaceae</taxon>
        <taxon>Austropuccinia</taxon>
    </lineage>
</organism>
<feature type="compositionally biased region" description="Polar residues" evidence="1">
    <location>
        <begin position="165"/>
        <end position="174"/>
    </location>
</feature>
<dbReference type="EMBL" id="AVOT02000054">
    <property type="protein sequence ID" value="MBW0460747.1"/>
    <property type="molecule type" value="Genomic_DNA"/>
</dbReference>
<keyword evidence="4" id="KW-1185">Reference proteome</keyword>
<feature type="region of interest" description="Disordered" evidence="1">
    <location>
        <begin position="1"/>
        <end position="24"/>
    </location>
</feature>
<name>A0A9Q3B8Q2_9BASI</name>
<evidence type="ECO:0000259" key="2">
    <source>
        <dbReference type="Pfam" id="PF25597"/>
    </source>
</evidence>
<sequence>MVLTSPYSPQQTPISGRGNRTTSKKAQALIHKSKLTPGFGEKKSFGCLYYVNIPKTLQQGKFSKTSSKGIFLGYDPDGKHKWRILSTNGKITKSHNFVFEQDTFPQPFNQHAPNASNMIEEEELLLCEMKNIPFSTTMEEQPHNNPNDTAPSLIKEPGKPGWESKLTSNKASKTVSADLDESNILQNKQSENMVIINHNSLNPKNWKKAMC</sequence>